<name>A0A8S9T1V7_9CYAN</name>
<dbReference type="AlphaFoldDB" id="A0A8S9T1V7"/>
<reference evidence="1" key="2">
    <citation type="submission" date="2019-11" db="EMBL/GenBank/DDBJ databases">
        <title>Improved Assembly of Tolypothrix boutellei genome.</title>
        <authorList>
            <person name="Sarangi A.N."/>
            <person name="Mukherjee M."/>
            <person name="Ghosh S."/>
            <person name="Singh D."/>
            <person name="Das A."/>
            <person name="Kant S."/>
            <person name="Prusty A."/>
            <person name="Tripathy S."/>
        </authorList>
    </citation>
    <scope>NUCLEOTIDE SEQUENCE</scope>
    <source>
        <strain evidence="1">VB521301</strain>
    </source>
</reference>
<sequence>MFDIYNSSANFSDDCMISLAPVDSFVEYANYYLSRSKNELYCALGNSLLSNLSSVQRSDKISVNPFDTSNLISYKKGKTYLKSIQSKISYFVCKEWKFCEKIKLYKSEIDFVVDLSYVLASKISGVPTFAVSVLLVKQGATEFCNCQE</sequence>
<organism evidence="1 2">
    <name type="scientific">Tolypothrix bouteillei VB521301</name>
    <dbReference type="NCBI Taxonomy" id="1479485"/>
    <lineage>
        <taxon>Bacteria</taxon>
        <taxon>Bacillati</taxon>
        <taxon>Cyanobacteriota</taxon>
        <taxon>Cyanophyceae</taxon>
        <taxon>Nostocales</taxon>
        <taxon>Tolypothrichaceae</taxon>
        <taxon>Tolypothrix</taxon>
    </lineage>
</organism>
<reference evidence="1" key="1">
    <citation type="journal article" date="2015" name="Genome Announc.">
        <title>Draft Genome Sequence of Tolypothrix boutellei Strain VB521301.</title>
        <authorList>
            <person name="Chandrababunaidu M.M."/>
            <person name="Singh D."/>
            <person name="Sen D."/>
            <person name="Bhan S."/>
            <person name="Das S."/>
            <person name="Gupta A."/>
            <person name="Adhikary S.P."/>
            <person name="Tripathy S."/>
        </authorList>
    </citation>
    <scope>NUCLEOTIDE SEQUENCE</scope>
    <source>
        <strain evidence="1">VB521301</strain>
    </source>
</reference>
<protein>
    <submittedName>
        <fullName evidence="1">Uncharacterized protein</fullName>
    </submittedName>
</protein>
<dbReference type="EMBL" id="JHEG04000001">
    <property type="protein sequence ID" value="KAF3885674.1"/>
    <property type="molecule type" value="Genomic_DNA"/>
</dbReference>
<evidence type="ECO:0000313" key="1">
    <source>
        <dbReference type="EMBL" id="KAF3885674.1"/>
    </source>
</evidence>
<evidence type="ECO:0000313" key="2">
    <source>
        <dbReference type="Proteomes" id="UP000029738"/>
    </source>
</evidence>
<dbReference type="RefSeq" id="WP_038081974.1">
    <property type="nucleotide sequence ID" value="NZ_JHEG04000001.1"/>
</dbReference>
<comment type="caution">
    <text evidence="1">The sequence shown here is derived from an EMBL/GenBank/DDBJ whole genome shotgun (WGS) entry which is preliminary data.</text>
</comment>
<keyword evidence="2" id="KW-1185">Reference proteome</keyword>
<proteinExistence type="predicted"/>
<gene>
    <name evidence="1" type="ORF">DA73_0400009500</name>
</gene>
<dbReference type="Proteomes" id="UP000029738">
    <property type="component" value="Unassembled WGS sequence"/>
</dbReference>
<accession>A0A8S9T1V7</accession>